<organism evidence="3">
    <name type="scientific">marine sediment metagenome</name>
    <dbReference type="NCBI Taxonomy" id="412755"/>
    <lineage>
        <taxon>unclassified sequences</taxon>
        <taxon>metagenomes</taxon>
        <taxon>ecological metagenomes</taxon>
    </lineage>
</organism>
<dbReference type="PANTHER" id="PTHR43099">
    <property type="entry name" value="UPF0053 PROTEIN YRKA"/>
    <property type="match status" value="1"/>
</dbReference>
<feature type="transmembrane region" description="Helical" evidence="1">
    <location>
        <begin position="6"/>
        <end position="25"/>
    </location>
</feature>
<dbReference type="AlphaFoldDB" id="X1CDL2"/>
<keyword evidence="1" id="KW-0472">Membrane</keyword>
<evidence type="ECO:0000259" key="2">
    <source>
        <dbReference type="PROSITE" id="PS51846"/>
    </source>
</evidence>
<dbReference type="InterPro" id="IPR002550">
    <property type="entry name" value="CNNM"/>
</dbReference>
<comment type="caution">
    <text evidence="3">The sequence shown here is derived from an EMBL/GenBank/DDBJ whole genome shotgun (WGS) entry which is preliminary data.</text>
</comment>
<dbReference type="Pfam" id="PF01595">
    <property type="entry name" value="CNNM"/>
    <property type="match status" value="1"/>
</dbReference>
<sequence length="131" mass="14581">KKPERLLGTTLTGTNIAIVTAAVLLSSSLRKTGLSWGPWIGGLGLSLVLLIFSEIVPKSFFRQRSESISIKLAPILLFFYFLFLPLTFLLNNIVNLALLIMGRRKSQSKLPQSREDLRLLVRLSSREAGLN</sequence>
<evidence type="ECO:0000313" key="3">
    <source>
        <dbReference type="EMBL" id="GAH05707.1"/>
    </source>
</evidence>
<dbReference type="EMBL" id="BART01038470">
    <property type="protein sequence ID" value="GAH05707.1"/>
    <property type="molecule type" value="Genomic_DNA"/>
</dbReference>
<protein>
    <recommendedName>
        <fullName evidence="2">CNNM transmembrane domain-containing protein</fullName>
    </recommendedName>
</protein>
<feature type="transmembrane region" description="Helical" evidence="1">
    <location>
        <begin position="37"/>
        <end position="55"/>
    </location>
</feature>
<evidence type="ECO:0000256" key="1">
    <source>
        <dbReference type="SAM" id="Phobius"/>
    </source>
</evidence>
<dbReference type="InterPro" id="IPR051676">
    <property type="entry name" value="UPF0053_domain"/>
</dbReference>
<feature type="domain" description="CNNM transmembrane" evidence="2">
    <location>
        <begin position="1"/>
        <end position="131"/>
    </location>
</feature>
<name>X1CDL2_9ZZZZ</name>
<dbReference type="PANTHER" id="PTHR43099:SF5">
    <property type="entry name" value="HLYC_CORC FAMILY TRANSPORTER"/>
    <property type="match status" value="1"/>
</dbReference>
<accession>X1CDL2</accession>
<keyword evidence="1" id="KW-1133">Transmembrane helix</keyword>
<reference evidence="3" key="1">
    <citation type="journal article" date="2014" name="Front. Microbiol.">
        <title>High frequency of phylogenetically diverse reductive dehalogenase-homologous genes in deep subseafloor sedimentary metagenomes.</title>
        <authorList>
            <person name="Kawai M."/>
            <person name="Futagami T."/>
            <person name="Toyoda A."/>
            <person name="Takaki Y."/>
            <person name="Nishi S."/>
            <person name="Hori S."/>
            <person name="Arai W."/>
            <person name="Tsubouchi T."/>
            <person name="Morono Y."/>
            <person name="Uchiyama I."/>
            <person name="Ito T."/>
            <person name="Fujiyama A."/>
            <person name="Inagaki F."/>
            <person name="Takami H."/>
        </authorList>
    </citation>
    <scope>NUCLEOTIDE SEQUENCE</scope>
    <source>
        <strain evidence="3">Expedition CK06-06</strain>
    </source>
</reference>
<keyword evidence="1" id="KW-0812">Transmembrane</keyword>
<feature type="non-terminal residue" evidence="3">
    <location>
        <position position="1"/>
    </location>
</feature>
<gene>
    <name evidence="3" type="ORF">S01H4_63781</name>
</gene>
<dbReference type="PROSITE" id="PS51846">
    <property type="entry name" value="CNNM"/>
    <property type="match status" value="1"/>
</dbReference>
<proteinExistence type="predicted"/>
<feature type="non-terminal residue" evidence="3">
    <location>
        <position position="131"/>
    </location>
</feature>
<feature type="transmembrane region" description="Helical" evidence="1">
    <location>
        <begin position="75"/>
        <end position="100"/>
    </location>
</feature>